<organism evidence="2">
    <name type="scientific">marine sediment metagenome</name>
    <dbReference type="NCBI Taxonomy" id="412755"/>
    <lineage>
        <taxon>unclassified sequences</taxon>
        <taxon>metagenomes</taxon>
        <taxon>ecological metagenomes</taxon>
    </lineage>
</organism>
<dbReference type="AlphaFoldDB" id="A0A0F8WLJ0"/>
<proteinExistence type="predicted"/>
<reference evidence="2" key="1">
    <citation type="journal article" date="2015" name="Nature">
        <title>Complex archaea that bridge the gap between prokaryotes and eukaryotes.</title>
        <authorList>
            <person name="Spang A."/>
            <person name="Saw J.H."/>
            <person name="Jorgensen S.L."/>
            <person name="Zaremba-Niedzwiedzka K."/>
            <person name="Martijn J."/>
            <person name="Lind A.E."/>
            <person name="van Eijk R."/>
            <person name="Schleper C."/>
            <person name="Guy L."/>
            <person name="Ettema T.J."/>
        </authorList>
    </citation>
    <scope>NUCLEOTIDE SEQUENCE</scope>
</reference>
<gene>
    <name evidence="2" type="ORF">LCGC14_3053250</name>
</gene>
<feature type="compositionally biased region" description="Basic and acidic residues" evidence="1">
    <location>
        <begin position="44"/>
        <end position="56"/>
    </location>
</feature>
<sequence length="56" mass="6519">MNKETKLILETLEYLLKNTTPTYKQEMLMSDINDALNPTQETSLTEKTKDALEKKE</sequence>
<comment type="caution">
    <text evidence="2">The sequence shown here is derived from an EMBL/GenBank/DDBJ whole genome shotgun (WGS) entry which is preliminary data.</text>
</comment>
<dbReference type="EMBL" id="LAZR01064418">
    <property type="protein sequence ID" value="KKK57558.1"/>
    <property type="molecule type" value="Genomic_DNA"/>
</dbReference>
<evidence type="ECO:0000313" key="2">
    <source>
        <dbReference type="EMBL" id="KKK57558.1"/>
    </source>
</evidence>
<evidence type="ECO:0000256" key="1">
    <source>
        <dbReference type="SAM" id="MobiDB-lite"/>
    </source>
</evidence>
<protein>
    <submittedName>
        <fullName evidence="2">Uncharacterized protein</fullName>
    </submittedName>
</protein>
<name>A0A0F8WLJ0_9ZZZZ</name>
<accession>A0A0F8WLJ0</accession>
<feature type="region of interest" description="Disordered" evidence="1">
    <location>
        <begin position="35"/>
        <end position="56"/>
    </location>
</feature>